<accession>A0A151B4V5</accession>
<dbReference type="Gene3D" id="1.10.3290.10">
    <property type="entry name" value="Fido-like domain"/>
    <property type="match status" value="1"/>
</dbReference>
<keyword evidence="5" id="KW-1185">Reference proteome</keyword>
<dbReference type="EMBL" id="LTBA01000009">
    <property type="protein sequence ID" value="KYH34833.1"/>
    <property type="molecule type" value="Genomic_DNA"/>
</dbReference>
<dbReference type="GO" id="GO:0016779">
    <property type="term" value="F:nucleotidyltransferase activity"/>
    <property type="evidence" value="ECO:0007669"/>
    <property type="project" value="UniProtKB-KW"/>
</dbReference>
<gene>
    <name evidence="4" type="ORF">CLTEP_11480</name>
</gene>
<dbReference type="STRING" id="1121338.CLTEP_11480"/>
<dbReference type="InterPro" id="IPR040198">
    <property type="entry name" value="Fido_containing"/>
</dbReference>
<keyword evidence="4" id="KW-0548">Nucleotidyltransferase</keyword>
<dbReference type="PATRIC" id="fig|1121338.3.peg.1185"/>
<dbReference type="InterPro" id="IPR003812">
    <property type="entry name" value="Fido"/>
</dbReference>
<dbReference type="SUPFAM" id="SSF140931">
    <property type="entry name" value="Fic-like"/>
    <property type="match status" value="1"/>
</dbReference>
<evidence type="ECO:0000256" key="1">
    <source>
        <dbReference type="PIRSR" id="PIRSR640198-1"/>
    </source>
</evidence>
<sequence>MKELIDKANERYFTKKELKYRIPREINIDKFWGKLQEERKKTAIYIPLKDQNDNFFYFNITDNIKNNMSIIEDTATRDIFKSMPYDVEISVIADSLIDEAYNSSVIEGAFSTKKRTKELVENDSIPRNKSEQMILNNYYALQYILNNIDNPLNEEIILDIYRILTKNTLNKDEIVDKYRNDFVGVWDRKQNCFSYKAPHHSKVQELMNSLLSFIHNNTDIHPLIKACIIHFYFVYIHPFFDGNGRTARAISYMYLLQEGYDFFRFFSISSMIKDERKKYYEAIENTEIYDSDMTYFVDYYLTMIVKSMKNVIDKFEKEYGKRLIRDILDKVGITLSKRQYKVINFFIAANKNIITIDEYKKKNKISYETARTDLNQLTLLGFFQKTKIGKKYVYKFNKVNEIIKNIQAYYGDFY</sequence>
<dbReference type="Proteomes" id="UP000075531">
    <property type="component" value="Unassembled WGS sequence"/>
</dbReference>
<dbReference type="InterPro" id="IPR036597">
    <property type="entry name" value="Fido-like_dom_sf"/>
</dbReference>
<dbReference type="Pfam" id="PF02661">
    <property type="entry name" value="Fic"/>
    <property type="match status" value="1"/>
</dbReference>
<protein>
    <submittedName>
        <fullName evidence="4">Adenosine monophosphate-protein transferase SoFic</fullName>
        <ecNumber evidence="4">2.7.7.-</ecNumber>
    </submittedName>
</protein>
<keyword evidence="2" id="KW-0067">ATP-binding</keyword>
<feature type="binding site" evidence="2">
    <location>
        <begin position="279"/>
        <end position="280"/>
    </location>
    <ligand>
        <name>ATP</name>
        <dbReference type="ChEBI" id="CHEBI:30616"/>
    </ligand>
</feature>
<dbReference type="PANTHER" id="PTHR13504">
    <property type="entry name" value="FIDO DOMAIN-CONTAINING PROTEIN DDB_G0283145"/>
    <property type="match status" value="1"/>
</dbReference>
<evidence type="ECO:0000256" key="2">
    <source>
        <dbReference type="PIRSR" id="PIRSR640198-2"/>
    </source>
</evidence>
<evidence type="ECO:0000313" key="5">
    <source>
        <dbReference type="Proteomes" id="UP000075531"/>
    </source>
</evidence>
<dbReference type="PROSITE" id="PS51459">
    <property type="entry name" value="FIDO"/>
    <property type="match status" value="1"/>
</dbReference>
<feature type="active site" evidence="1">
    <location>
        <position position="237"/>
    </location>
</feature>
<keyword evidence="4" id="KW-0808">Transferase</keyword>
<feature type="domain" description="Fido" evidence="3">
    <location>
        <begin position="152"/>
        <end position="302"/>
    </location>
</feature>
<name>A0A151B4V5_9CLOT</name>
<dbReference type="GO" id="GO:0005524">
    <property type="term" value="F:ATP binding"/>
    <property type="evidence" value="ECO:0007669"/>
    <property type="project" value="UniProtKB-KW"/>
</dbReference>
<feature type="binding site" evidence="2">
    <location>
        <begin position="241"/>
        <end position="248"/>
    </location>
    <ligand>
        <name>ATP</name>
        <dbReference type="ChEBI" id="CHEBI:30616"/>
    </ligand>
</feature>
<organism evidence="4 5">
    <name type="scientific">Clostridium tepidiprofundi DSM 19306</name>
    <dbReference type="NCBI Taxonomy" id="1121338"/>
    <lineage>
        <taxon>Bacteria</taxon>
        <taxon>Bacillati</taxon>
        <taxon>Bacillota</taxon>
        <taxon>Clostridia</taxon>
        <taxon>Eubacteriales</taxon>
        <taxon>Clostridiaceae</taxon>
        <taxon>Clostridium</taxon>
    </lineage>
</organism>
<comment type="caution">
    <text evidence="4">The sequence shown here is derived from an EMBL/GenBank/DDBJ whole genome shotgun (WGS) entry which is preliminary data.</text>
</comment>
<dbReference type="EC" id="2.7.7.-" evidence="4"/>
<evidence type="ECO:0000259" key="3">
    <source>
        <dbReference type="PROSITE" id="PS51459"/>
    </source>
</evidence>
<dbReference type="AlphaFoldDB" id="A0A151B4V5"/>
<dbReference type="RefSeq" id="WP_066823884.1">
    <property type="nucleotide sequence ID" value="NZ_LTBA01000009.1"/>
</dbReference>
<dbReference type="PANTHER" id="PTHR13504:SF38">
    <property type="entry name" value="FIDO DOMAIN-CONTAINING PROTEIN"/>
    <property type="match status" value="1"/>
</dbReference>
<evidence type="ECO:0000313" key="4">
    <source>
        <dbReference type="EMBL" id="KYH34833.1"/>
    </source>
</evidence>
<keyword evidence="2" id="KW-0547">Nucleotide-binding</keyword>
<proteinExistence type="predicted"/>
<dbReference type="OrthoDB" id="9813719at2"/>
<reference evidence="4 5" key="1">
    <citation type="submission" date="2016-02" db="EMBL/GenBank/DDBJ databases">
        <title>Genome sequence of Clostridium tepidiprofundi DSM 19306.</title>
        <authorList>
            <person name="Poehlein A."/>
            <person name="Daniel R."/>
        </authorList>
    </citation>
    <scope>NUCLEOTIDE SEQUENCE [LARGE SCALE GENOMIC DNA]</scope>
    <source>
        <strain evidence="4 5">DSM 19306</strain>
    </source>
</reference>